<dbReference type="EMBL" id="AP022596">
    <property type="protein sequence ID" value="BBY63455.1"/>
    <property type="molecule type" value="Genomic_DNA"/>
</dbReference>
<proteinExistence type="predicted"/>
<protein>
    <submittedName>
        <fullName evidence="2">Uncharacterized protein</fullName>
    </submittedName>
</protein>
<dbReference type="AlphaFoldDB" id="A0A7I7T5E2"/>
<name>A0A7I7T5E2_9MYCO</name>
<dbReference type="KEGG" id="mhev:MHEL_16980"/>
<evidence type="ECO:0000313" key="3">
    <source>
        <dbReference type="Proteomes" id="UP000467148"/>
    </source>
</evidence>
<gene>
    <name evidence="2" type="ORF">MHEL_16980</name>
</gene>
<evidence type="ECO:0000313" key="2">
    <source>
        <dbReference type="EMBL" id="BBY63455.1"/>
    </source>
</evidence>
<sequence length="140" mass="13935">MVTLPAGASGSAGAGSGAGRDSAAASFIGVMVRRAVGLATDSAGVDVLTVPLRRGPVTPAPAFCAGLRDRVVADDDGELEDADAPVESGEPESAAATAVATAEPVPATTPAIATPRHTCLIVATSLSPIRFQLFHSRITD</sequence>
<evidence type="ECO:0000256" key="1">
    <source>
        <dbReference type="SAM" id="MobiDB-lite"/>
    </source>
</evidence>
<reference evidence="2 3" key="1">
    <citation type="journal article" date="2019" name="Emerg. Microbes Infect.">
        <title>Comprehensive subspecies identification of 175 nontuberculous mycobacteria species based on 7547 genomic profiles.</title>
        <authorList>
            <person name="Matsumoto Y."/>
            <person name="Kinjo T."/>
            <person name="Motooka D."/>
            <person name="Nabeya D."/>
            <person name="Jung N."/>
            <person name="Uechi K."/>
            <person name="Horii T."/>
            <person name="Iida T."/>
            <person name="Fujita J."/>
            <person name="Nakamura S."/>
        </authorList>
    </citation>
    <scope>NUCLEOTIDE SEQUENCE [LARGE SCALE GENOMIC DNA]</scope>
    <source>
        <strain evidence="2 3">JCM 30396</strain>
    </source>
</reference>
<keyword evidence="3" id="KW-1185">Reference proteome</keyword>
<dbReference type="Proteomes" id="UP000467148">
    <property type="component" value="Chromosome"/>
</dbReference>
<organism evidence="2 3">
    <name type="scientific">Mycolicibacterium helvum</name>
    <dbReference type="NCBI Taxonomy" id="1534349"/>
    <lineage>
        <taxon>Bacteria</taxon>
        <taxon>Bacillati</taxon>
        <taxon>Actinomycetota</taxon>
        <taxon>Actinomycetes</taxon>
        <taxon>Mycobacteriales</taxon>
        <taxon>Mycobacteriaceae</taxon>
        <taxon>Mycolicibacterium</taxon>
    </lineage>
</organism>
<accession>A0A7I7T5E2</accession>
<feature type="region of interest" description="Disordered" evidence="1">
    <location>
        <begin position="1"/>
        <end position="20"/>
    </location>
</feature>